<name>A0ACB8SIE1_9AGAM</name>
<evidence type="ECO:0000313" key="2">
    <source>
        <dbReference type="Proteomes" id="UP000814140"/>
    </source>
</evidence>
<dbReference type="EMBL" id="MU277277">
    <property type="protein sequence ID" value="KAI0055840.1"/>
    <property type="molecule type" value="Genomic_DNA"/>
</dbReference>
<organism evidence="1 2">
    <name type="scientific">Artomyces pyxidatus</name>
    <dbReference type="NCBI Taxonomy" id="48021"/>
    <lineage>
        <taxon>Eukaryota</taxon>
        <taxon>Fungi</taxon>
        <taxon>Dikarya</taxon>
        <taxon>Basidiomycota</taxon>
        <taxon>Agaricomycotina</taxon>
        <taxon>Agaricomycetes</taxon>
        <taxon>Russulales</taxon>
        <taxon>Auriscalpiaceae</taxon>
        <taxon>Artomyces</taxon>
    </lineage>
</organism>
<reference evidence="1" key="1">
    <citation type="submission" date="2021-03" db="EMBL/GenBank/DDBJ databases">
        <authorList>
            <consortium name="DOE Joint Genome Institute"/>
            <person name="Ahrendt S."/>
            <person name="Looney B.P."/>
            <person name="Miyauchi S."/>
            <person name="Morin E."/>
            <person name="Drula E."/>
            <person name="Courty P.E."/>
            <person name="Chicoki N."/>
            <person name="Fauchery L."/>
            <person name="Kohler A."/>
            <person name="Kuo A."/>
            <person name="Labutti K."/>
            <person name="Pangilinan J."/>
            <person name="Lipzen A."/>
            <person name="Riley R."/>
            <person name="Andreopoulos W."/>
            <person name="He G."/>
            <person name="Johnson J."/>
            <person name="Barry K.W."/>
            <person name="Grigoriev I.V."/>
            <person name="Nagy L."/>
            <person name="Hibbett D."/>
            <person name="Henrissat B."/>
            <person name="Matheny P.B."/>
            <person name="Labbe J."/>
            <person name="Martin F."/>
        </authorList>
    </citation>
    <scope>NUCLEOTIDE SEQUENCE</scope>
    <source>
        <strain evidence="1">HHB10654</strain>
    </source>
</reference>
<reference evidence="1" key="2">
    <citation type="journal article" date="2022" name="New Phytol.">
        <title>Evolutionary transition to the ectomycorrhizal habit in the genomes of a hyperdiverse lineage of mushroom-forming fungi.</title>
        <authorList>
            <person name="Looney B."/>
            <person name="Miyauchi S."/>
            <person name="Morin E."/>
            <person name="Drula E."/>
            <person name="Courty P.E."/>
            <person name="Kohler A."/>
            <person name="Kuo A."/>
            <person name="LaButti K."/>
            <person name="Pangilinan J."/>
            <person name="Lipzen A."/>
            <person name="Riley R."/>
            <person name="Andreopoulos W."/>
            <person name="He G."/>
            <person name="Johnson J."/>
            <person name="Nolan M."/>
            <person name="Tritt A."/>
            <person name="Barry K.W."/>
            <person name="Grigoriev I.V."/>
            <person name="Nagy L.G."/>
            <person name="Hibbett D."/>
            <person name="Henrissat B."/>
            <person name="Matheny P.B."/>
            <person name="Labbe J."/>
            <person name="Martin F.M."/>
        </authorList>
    </citation>
    <scope>NUCLEOTIDE SEQUENCE</scope>
    <source>
        <strain evidence="1">HHB10654</strain>
    </source>
</reference>
<evidence type="ECO:0000313" key="1">
    <source>
        <dbReference type="EMBL" id="KAI0055840.1"/>
    </source>
</evidence>
<comment type="caution">
    <text evidence="1">The sequence shown here is derived from an EMBL/GenBank/DDBJ whole genome shotgun (WGS) entry which is preliminary data.</text>
</comment>
<dbReference type="Proteomes" id="UP000814140">
    <property type="component" value="Unassembled WGS sequence"/>
</dbReference>
<keyword evidence="2" id="KW-1185">Reference proteome</keyword>
<accession>A0ACB8SIE1</accession>
<sequence length="328" mass="36148">MSSNLSNLQTSHSEYIFQVKTPRQWDKPTELEIPDRDSSQQGSDIRVFGRTYKHRVLQSDIQAGDPEEEEDLPPIVKQEPAENNIPAPGKQGGGDNGGLASSTRERTRTPTPAQLVRFPTPGPARTPTPVPARTPTPAQLVRFPTPGPARTPTPGPERTPTPGPARTSTPVSDTTPTQKSINLPGSTPNPSNDRPVNAASPTDNESKFTGPSIRQKRKIRQKELETTWFSSKGPDPLTEPPTLPPDSGLVEGDLYIHEPDNGARQIWIRAIMEGVEGQVWRPIQRGFQSRRQAETEPRVFVFTATKQPSWVALSTFNVMYKSDKDKDA</sequence>
<proteinExistence type="predicted"/>
<protein>
    <submittedName>
        <fullName evidence="1">Uncharacterized protein</fullName>
    </submittedName>
</protein>
<gene>
    <name evidence="1" type="ORF">BV25DRAFT_1921464</name>
</gene>